<evidence type="ECO:0000256" key="4">
    <source>
        <dbReference type="ARBA" id="ARBA00034617"/>
    </source>
</evidence>
<accession>A0A225WX51</accession>
<dbReference type="InterPro" id="IPR014001">
    <property type="entry name" value="Helicase_ATP-bd"/>
</dbReference>
<proteinExistence type="inferred from homology"/>
<dbReference type="PANTHER" id="PTHR13710:SF149">
    <property type="entry name" value="ATP-DEPENDENT DNA HELICASE TLH2"/>
    <property type="match status" value="1"/>
</dbReference>
<dbReference type="OrthoDB" id="10261556at2759"/>
<keyword evidence="10" id="KW-0347">Helicase</keyword>
<dbReference type="STRING" id="4795.A0A225WX51"/>
<feature type="domain" description="Helicase ATP-binding" evidence="8">
    <location>
        <begin position="154"/>
        <end position="316"/>
    </location>
</feature>
<dbReference type="InterPro" id="IPR001878">
    <property type="entry name" value="Znf_CCHC"/>
</dbReference>
<evidence type="ECO:0000256" key="5">
    <source>
        <dbReference type="ARBA" id="ARBA00034808"/>
    </source>
</evidence>
<dbReference type="GO" id="GO:0008270">
    <property type="term" value="F:zinc ion binding"/>
    <property type="evidence" value="ECO:0007669"/>
    <property type="project" value="UniProtKB-KW"/>
</dbReference>
<comment type="caution">
    <text evidence="10">The sequence shown here is derived from an EMBL/GenBank/DDBJ whole genome shotgun (WGS) entry which is preliminary data.</text>
</comment>
<keyword evidence="6" id="KW-0863">Zinc-finger</keyword>
<dbReference type="EC" id="5.6.2.4" evidence="5"/>
<dbReference type="Pfam" id="PF00270">
    <property type="entry name" value="DEAD"/>
    <property type="match status" value="1"/>
</dbReference>
<dbReference type="Proteomes" id="UP000198211">
    <property type="component" value="Unassembled WGS sequence"/>
</dbReference>
<dbReference type="Pfam" id="PF00271">
    <property type="entry name" value="Helicase_C"/>
    <property type="match status" value="1"/>
</dbReference>
<evidence type="ECO:0000256" key="6">
    <source>
        <dbReference type="PROSITE-ProRule" id="PRU00047"/>
    </source>
</evidence>
<sequence>MEVYVRPGLTTTDLLDEQAGHSHQTANTVYARSANDPSSLTRDQLEKFWNASREWHFFLNLEKRSTQSVDISRIDCTLPPTNQTSICFQSDEPFTPRIEKLTFLRLANSQTQRDVEPSKISPYAFANAKQVVEKFIGDGNATFTSVEQGVAIATLLSLPHCHRLIVLPTGGGKSLLYMAPYIADPRYKKTSLVIVPSVALLNESVTKCNVKGVSSCKFSQKLVTSSEQYCLIFAAAEQIKLESFRNYFSMQVNTKRTNMIFVDEAHLVATASCYRPDMLFVPTLVSLGIPLTLLSATIPPYLTRELTTMFHANFDVIRASTNRSNLVYRVKIVSDLQNEVAATMKFKQESLSDNRTRFIAYCMTRKEVDEIWDTLTKTSMSVSRYHSKMTSTEQSKSVAQWKKGFHKWMLATSAFGVGIDYPHVRLVLHVGSTYSIIDYAQETGRAGRDGLTSDALVLTTRNFQYSRPNIQQGEQSKHFQEVNKFLLDKTQCRRQYLQTIIDGNGVPCLADITNRMCDFCQSTEHRPTCNENPEMISENIVEAGQHARVLNANTRIIQGEICCFLNRLPVGFCAICWVRGHQNHTGKSVCPWLQGSCFKCQQSGHGSRSCNFVPNFPNGTCFFCGLPWIDVAGIGSMHHPHNYVNCTHPAKGVVIAACWATFHAREFDDIPVDATEFVAWLPSTSSICQFSNLVVLFSKLLQIKGA</sequence>
<dbReference type="SMART" id="SM00490">
    <property type="entry name" value="HELICc"/>
    <property type="match status" value="1"/>
</dbReference>
<comment type="catalytic activity">
    <reaction evidence="4">
        <text>Couples ATP hydrolysis with the unwinding of duplex DNA by translocating in the 3'-5' direction.</text>
        <dbReference type="EC" id="5.6.2.4"/>
    </reaction>
</comment>
<dbReference type="PROSITE" id="PS51192">
    <property type="entry name" value="HELICASE_ATP_BIND_1"/>
    <property type="match status" value="1"/>
</dbReference>
<evidence type="ECO:0000259" key="8">
    <source>
        <dbReference type="PROSITE" id="PS51192"/>
    </source>
</evidence>
<feature type="domain" description="CCHC-type" evidence="7">
    <location>
        <begin position="597"/>
        <end position="610"/>
    </location>
</feature>
<dbReference type="SMART" id="SM00487">
    <property type="entry name" value="DEXDc"/>
    <property type="match status" value="1"/>
</dbReference>
<dbReference type="InterPro" id="IPR001650">
    <property type="entry name" value="Helicase_C-like"/>
</dbReference>
<evidence type="ECO:0000313" key="10">
    <source>
        <dbReference type="EMBL" id="OWZ22213.1"/>
    </source>
</evidence>
<keyword evidence="11" id="KW-1185">Reference proteome</keyword>
<dbReference type="PANTHER" id="PTHR13710">
    <property type="entry name" value="DNA HELICASE RECQ FAMILY MEMBER"/>
    <property type="match status" value="1"/>
</dbReference>
<feature type="domain" description="Helicase C-terminal" evidence="9">
    <location>
        <begin position="345"/>
        <end position="501"/>
    </location>
</feature>
<gene>
    <name evidence="10" type="ORF">PHMEG_0003126</name>
</gene>
<dbReference type="GO" id="GO:0005737">
    <property type="term" value="C:cytoplasm"/>
    <property type="evidence" value="ECO:0007669"/>
    <property type="project" value="TreeGrafter"/>
</dbReference>
<keyword evidence="2" id="KW-0547">Nucleotide-binding</keyword>
<dbReference type="PROSITE" id="PS51194">
    <property type="entry name" value="HELICASE_CTER"/>
    <property type="match status" value="1"/>
</dbReference>
<dbReference type="GO" id="GO:0043138">
    <property type="term" value="F:3'-5' DNA helicase activity"/>
    <property type="evidence" value="ECO:0007669"/>
    <property type="project" value="UniProtKB-EC"/>
</dbReference>
<organism evidence="10 11">
    <name type="scientific">Phytophthora megakarya</name>
    <dbReference type="NCBI Taxonomy" id="4795"/>
    <lineage>
        <taxon>Eukaryota</taxon>
        <taxon>Sar</taxon>
        <taxon>Stramenopiles</taxon>
        <taxon>Oomycota</taxon>
        <taxon>Peronosporomycetes</taxon>
        <taxon>Peronosporales</taxon>
        <taxon>Peronosporaceae</taxon>
        <taxon>Phytophthora</taxon>
    </lineage>
</organism>
<dbReference type="GO" id="GO:0005634">
    <property type="term" value="C:nucleus"/>
    <property type="evidence" value="ECO:0007669"/>
    <property type="project" value="TreeGrafter"/>
</dbReference>
<evidence type="ECO:0000256" key="1">
    <source>
        <dbReference type="ARBA" id="ARBA00005446"/>
    </source>
</evidence>
<comment type="similarity">
    <text evidence="1">Belongs to the helicase family. RecQ subfamily.</text>
</comment>
<keyword evidence="3" id="KW-0067">ATP-binding</keyword>
<dbReference type="Gene3D" id="3.40.50.300">
    <property type="entry name" value="P-loop containing nucleotide triphosphate hydrolases"/>
    <property type="match status" value="2"/>
</dbReference>
<protein>
    <recommendedName>
        <fullName evidence="5">DNA 3'-5' helicase</fullName>
        <ecNumber evidence="5">5.6.2.4</ecNumber>
    </recommendedName>
</protein>
<keyword evidence="10" id="KW-0378">Hydrolase</keyword>
<dbReference type="InterPro" id="IPR027417">
    <property type="entry name" value="P-loop_NTPase"/>
</dbReference>
<dbReference type="GO" id="GO:0009378">
    <property type="term" value="F:four-way junction helicase activity"/>
    <property type="evidence" value="ECO:0007669"/>
    <property type="project" value="TreeGrafter"/>
</dbReference>
<evidence type="ECO:0000256" key="2">
    <source>
        <dbReference type="ARBA" id="ARBA00022741"/>
    </source>
</evidence>
<dbReference type="GO" id="GO:0003676">
    <property type="term" value="F:nucleic acid binding"/>
    <property type="evidence" value="ECO:0007669"/>
    <property type="project" value="InterPro"/>
</dbReference>
<evidence type="ECO:0000259" key="7">
    <source>
        <dbReference type="PROSITE" id="PS50158"/>
    </source>
</evidence>
<keyword evidence="6" id="KW-0862">Zinc</keyword>
<dbReference type="EMBL" id="NBNE01000154">
    <property type="protein sequence ID" value="OWZ22213.1"/>
    <property type="molecule type" value="Genomic_DNA"/>
</dbReference>
<evidence type="ECO:0000256" key="3">
    <source>
        <dbReference type="ARBA" id="ARBA00022840"/>
    </source>
</evidence>
<dbReference type="AlphaFoldDB" id="A0A225WX51"/>
<name>A0A225WX51_9STRA</name>
<dbReference type="GO" id="GO:0000724">
    <property type="term" value="P:double-strand break repair via homologous recombination"/>
    <property type="evidence" value="ECO:0007669"/>
    <property type="project" value="TreeGrafter"/>
</dbReference>
<dbReference type="InterPro" id="IPR011545">
    <property type="entry name" value="DEAD/DEAH_box_helicase_dom"/>
</dbReference>
<evidence type="ECO:0000259" key="9">
    <source>
        <dbReference type="PROSITE" id="PS51194"/>
    </source>
</evidence>
<reference evidence="11" key="1">
    <citation type="submission" date="2017-03" db="EMBL/GenBank/DDBJ databases">
        <title>Phytopthora megakarya and P. palmivora, two closely related causual agents of cacao black pod achieved similar genome size and gene model numbers by different mechanisms.</title>
        <authorList>
            <person name="Ali S."/>
            <person name="Shao J."/>
            <person name="Larry D.J."/>
            <person name="Kronmiller B."/>
            <person name="Shen D."/>
            <person name="Strem M.D."/>
            <person name="Melnick R.L."/>
            <person name="Guiltinan M.J."/>
            <person name="Tyler B.M."/>
            <person name="Meinhardt L.W."/>
            <person name="Bailey B.A."/>
        </authorList>
    </citation>
    <scope>NUCLEOTIDE SEQUENCE [LARGE SCALE GENOMIC DNA]</scope>
    <source>
        <strain evidence="11">zdho120</strain>
    </source>
</reference>
<dbReference type="SUPFAM" id="SSF52540">
    <property type="entry name" value="P-loop containing nucleoside triphosphate hydrolases"/>
    <property type="match status" value="1"/>
</dbReference>
<dbReference type="GO" id="GO:0005694">
    <property type="term" value="C:chromosome"/>
    <property type="evidence" value="ECO:0007669"/>
    <property type="project" value="TreeGrafter"/>
</dbReference>
<keyword evidence="6" id="KW-0479">Metal-binding</keyword>
<dbReference type="GO" id="GO:0005524">
    <property type="term" value="F:ATP binding"/>
    <property type="evidence" value="ECO:0007669"/>
    <property type="project" value="UniProtKB-KW"/>
</dbReference>
<evidence type="ECO:0000313" key="11">
    <source>
        <dbReference type="Proteomes" id="UP000198211"/>
    </source>
</evidence>
<dbReference type="PROSITE" id="PS50158">
    <property type="entry name" value="ZF_CCHC"/>
    <property type="match status" value="1"/>
</dbReference>